<accession>A0A5B8UM74</accession>
<dbReference type="KEGG" id="fgg:FSB75_18350"/>
<reference evidence="1 2" key="1">
    <citation type="journal article" date="2015" name="Int. J. Syst. Evol. Microbiol.">
        <title>Flavisolibacter ginsenosidimutans sp. nov., with ginsenoside-converting activity isolated from soil used for cultivating ginseng.</title>
        <authorList>
            <person name="Zhao Y."/>
            <person name="Liu Q."/>
            <person name="Kang M.S."/>
            <person name="Jin F."/>
            <person name="Yu H."/>
            <person name="Im W.T."/>
        </authorList>
    </citation>
    <scope>NUCLEOTIDE SEQUENCE [LARGE SCALE GENOMIC DNA]</scope>
    <source>
        <strain evidence="1 2">Gsoil 636</strain>
    </source>
</reference>
<protein>
    <submittedName>
        <fullName evidence="1">Uncharacterized protein</fullName>
    </submittedName>
</protein>
<keyword evidence="2" id="KW-1185">Reference proteome</keyword>
<dbReference type="EMBL" id="CP042433">
    <property type="protein sequence ID" value="QEC57781.1"/>
    <property type="molecule type" value="Genomic_DNA"/>
</dbReference>
<gene>
    <name evidence="1" type="ORF">FSB75_18350</name>
</gene>
<dbReference type="AlphaFoldDB" id="A0A5B8UM74"/>
<dbReference type="Proteomes" id="UP000321204">
    <property type="component" value="Chromosome"/>
</dbReference>
<dbReference type="RefSeq" id="WP_146790460.1">
    <property type="nucleotide sequence ID" value="NZ_BAABIO010000003.1"/>
</dbReference>
<sequence>MKAIKITLSICVSTFLLLASCKKRTEDYFVVPPEQAHFVNSSGNYYITNSSTSSFKIPIGLTAVNNVDRKVTVSVTSPTGAVAGTQYNLPSTTITIPAGKTVDSLTVNGLFAGYAGTRRDTLVFTITSSDVTTAAFNNVYKLVLQKYCPVDITSFAGAYNNMNDNDGSPVYKATVAAISAANQTSATTGYIMVSGLWGVPGSGPIRVNLDWTDPGNFKTDIPTGQPLYVDARYGQAFVRPVGSGTFSSCNNTFTLKYQVYVSAGNFTATTTTMAR</sequence>
<proteinExistence type="predicted"/>
<dbReference type="OrthoDB" id="649663at2"/>
<organism evidence="1 2">
    <name type="scientific">Flavisolibacter ginsenosidimutans</name>
    <dbReference type="NCBI Taxonomy" id="661481"/>
    <lineage>
        <taxon>Bacteria</taxon>
        <taxon>Pseudomonadati</taxon>
        <taxon>Bacteroidota</taxon>
        <taxon>Chitinophagia</taxon>
        <taxon>Chitinophagales</taxon>
        <taxon>Chitinophagaceae</taxon>
        <taxon>Flavisolibacter</taxon>
    </lineage>
</organism>
<dbReference type="PROSITE" id="PS51257">
    <property type="entry name" value="PROKAR_LIPOPROTEIN"/>
    <property type="match status" value="1"/>
</dbReference>
<evidence type="ECO:0000313" key="2">
    <source>
        <dbReference type="Proteomes" id="UP000321204"/>
    </source>
</evidence>
<name>A0A5B8UM74_9BACT</name>
<evidence type="ECO:0000313" key="1">
    <source>
        <dbReference type="EMBL" id="QEC57781.1"/>
    </source>
</evidence>